<keyword evidence="3" id="KW-1185">Reference proteome</keyword>
<feature type="transmembrane region" description="Helical" evidence="1">
    <location>
        <begin position="98"/>
        <end position="118"/>
    </location>
</feature>
<name>A0A6D2KTI0_9BRAS</name>
<comment type="caution">
    <text evidence="2">The sequence shown here is derived from an EMBL/GenBank/DDBJ whole genome shotgun (WGS) entry which is preliminary data.</text>
</comment>
<organism evidence="2 3">
    <name type="scientific">Microthlaspi erraticum</name>
    <dbReference type="NCBI Taxonomy" id="1685480"/>
    <lineage>
        <taxon>Eukaryota</taxon>
        <taxon>Viridiplantae</taxon>
        <taxon>Streptophyta</taxon>
        <taxon>Embryophyta</taxon>
        <taxon>Tracheophyta</taxon>
        <taxon>Spermatophyta</taxon>
        <taxon>Magnoliopsida</taxon>
        <taxon>eudicotyledons</taxon>
        <taxon>Gunneridae</taxon>
        <taxon>Pentapetalae</taxon>
        <taxon>rosids</taxon>
        <taxon>malvids</taxon>
        <taxon>Brassicales</taxon>
        <taxon>Brassicaceae</taxon>
        <taxon>Coluteocarpeae</taxon>
        <taxon>Microthlaspi</taxon>
    </lineage>
</organism>
<dbReference type="EMBL" id="CACVBM020001607">
    <property type="protein sequence ID" value="CAA7055647.1"/>
    <property type="molecule type" value="Genomic_DNA"/>
</dbReference>
<gene>
    <name evidence="2" type="ORF">MERR_LOCUS42883</name>
</gene>
<dbReference type="Proteomes" id="UP000467841">
    <property type="component" value="Unassembled WGS sequence"/>
</dbReference>
<keyword evidence="1" id="KW-1133">Transmembrane helix</keyword>
<accession>A0A6D2KTI0</accession>
<keyword evidence="1" id="KW-0812">Transmembrane</keyword>
<evidence type="ECO:0000313" key="3">
    <source>
        <dbReference type="Proteomes" id="UP000467841"/>
    </source>
</evidence>
<feature type="transmembrane region" description="Helical" evidence="1">
    <location>
        <begin position="130"/>
        <end position="150"/>
    </location>
</feature>
<proteinExistence type="predicted"/>
<feature type="transmembrane region" description="Helical" evidence="1">
    <location>
        <begin position="67"/>
        <end position="86"/>
    </location>
</feature>
<dbReference type="AlphaFoldDB" id="A0A6D2KTI0"/>
<feature type="transmembrane region" description="Helical" evidence="1">
    <location>
        <begin position="27"/>
        <end position="46"/>
    </location>
</feature>
<keyword evidence="1" id="KW-0472">Membrane</keyword>
<dbReference type="OrthoDB" id="1053004at2759"/>
<evidence type="ECO:0000313" key="2">
    <source>
        <dbReference type="EMBL" id="CAA7055647.1"/>
    </source>
</evidence>
<sequence>MGNSKPSGTIIHEYPSLFRAWWTNKNLQYDVAMSSLILIINIVAIVHMRTHNIPFNNEYDQVSAMTLFVMFYISSGIGSCISWIVAIEHDEALEPALFIGRFCHTMGFGIFFILLYCISPQLALRFGVPCCIWFIAALVAPYCPSFPSIWSCLCQTVQELRDWWKYVNQPRMVSNYEIVHV</sequence>
<evidence type="ECO:0000256" key="1">
    <source>
        <dbReference type="SAM" id="Phobius"/>
    </source>
</evidence>
<protein>
    <submittedName>
        <fullName evidence="2">Uncharacterized protein</fullName>
    </submittedName>
</protein>
<reference evidence="2" key="1">
    <citation type="submission" date="2020-01" db="EMBL/GenBank/DDBJ databases">
        <authorList>
            <person name="Mishra B."/>
        </authorList>
    </citation>
    <scope>NUCLEOTIDE SEQUENCE [LARGE SCALE GENOMIC DNA]</scope>
</reference>